<name>A0ABR0SQU5_9HYPO</name>
<dbReference type="Proteomes" id="UP001338125">
    <property type="component" value="Unassembled WGS sequence"/>
</dbReference>
<comment type="caution">
    <text evidence="1">The sequence shown here is derived from an EMBL/GenBank/DDBJ whole genome shotgun (WGS) entry which is preliminary data.</text>
</comment>
<sequence length="118" mass="13390">MDIPVLIQKIDAILDERAQWAVGATITREETPTTSDLQRRLESISTNLASWRSNWIRELTASEILNWALFRMGDDMYRLGIYSAQGPDVYRLNMSTCTDLDIPLVLTDQPEATPTIFG</sequence>
<evidence type="ECO:0000313" key="2">
    <source>
        <dbReference type="Proteomes" id="UP001338125"/>
    </source>
</evidence>
<dbReference type="EMBL" id="JAVFKD010000010">
    <property type="protein sequence ID" value="KAK5994493.1"/>
    <property type="molecule type" value="Genomic_DNA"/>
</dbReference>
<accession>A0ABR0SQU5</accession>
<gene>
    <name evidence="1" type="ORF">PT974_04970</name>
</gene>
<protein>
    <submittedName>
        <fullName evidence="1">Uncharacterized protein</fullName>
    </submittedName>
</protein>
<evidence type="ECO:0000313" key="1">
    <source>
        <dbReference type="EMBL" id="KAK5994493.1"/>
    </source>
</evidence>
<proteinExistence type="predicted"/>
<keyword evidence="2" id="KW-1185">Reference proteome</keyword>
<reference evidence="1 2" key="1">
    <citation type="submission" date="2024-01" db="EMBL/GenBank/DDBJ databases">
        <title>Complete genome of Cladobotryum mycophilum ATHUM6906.</title>
        <authorList>
            <person name="Christinaki A.C."/>
            <person name="Myridakis A.I."/>
            <person name="Kouvelis V.N."/>
        </authorList>
    </citation>
    <scope>NUCLEOTIDE SEQUENCE [LARGE SCALE GENOMIC DNA]</scope>
    <source>
        <strain evidence="1 2">ATHUM6906</strain>
    </source>
</reference>
<organism evidence="1 2">
    <name type="scientific">Cladobotryum mycophilum</name>
    <dbReference type="NCBI Taxonomy" id="491253"/>
    <lineage>
        <taxon>Eukaryota</taxon>
        <taxon>Fungi</taxon>
        <taxon>Dikarya</taxon>
        <taxon>Ascomycota</taxon>
        <taxon>Pezizomycotina</taxon>
        <taxon>Sordariomycetes</taxon>
        <taxon>Hypocreomycetidae</taxon>
        <taxon>Hypocreales</taxon>
        <taxon>Hypocreaceae</taxon>
        <taxon>Cladobotryum</taxon>
    </lineage>
</organism>